<dbReference type="VEuPathDB" id="FungiDB:I7I51_06627"/>
<dbReference type="Gene3D" id="1.10.510.10">
    <property type="entry name" value="Transferase(Phosphotransferase) domain 1"/>
    <property type="match status" value="1"/>
</dbReference>
<dbReference type="Proteomes" id="UP000663671">
    <property type="component" value="Chromosome 3"/>
</dbReference>
<dbReference type="OrthoDB" id="4185642at2759"/>
<evidence type="ECO:0000313" key="2">
    <source>
        <dbReference type="Proteomes" id="UP000663671"/>
    </source>
</evidence>
<evidence type="ECO:0000313" key="1">
    <source>
        <dbReference type="EMBL" id="QSS65778.1"/>
    </source>
</evidence>
<accession>A0A8A1MGP1</accession>
<dbReference type="AlphaFoldDB" id="A0A8A1MGP1"/>
<sequence length="292" mass="34119">MELNSIKPSEIVFKAKLFASDYSVIFLVIVHGQICVMKVHHGRGPRRYYEPKDRELDIHVLESAAYRRLRDRGLCERGVIPHFLGTMEKFDPKPCQPYLKMFFHDKYLPSAIFLEYIPNLEMIHLHNYTQRRKDNFLKGIQEIHGAGVRHRDPKPRNMMIVKDDSERVVWIDFDRAETYNLPVTDEQKRLLDEEEEIVLGFWDCLPIVQKGNLMKRTFSTALDRILSMGPWVPVSRVNNEKGHPRWRSWLLQAIWNVCKNNANMRSPPSNAVPSGEPIDGPTWPRVTAEVDC</sequence>
<dbReference type="InterPro" id="IPR011009">
    <property type="entry name" value="Kinase-like_dom_sf"/>
</dbReference>
<dbReference type="EMBL" id="CP069115">
    <property type="protein sequence ID" value="QSS65778.1"/>
    <property type="molecule type" value="Genomic_DNA"/>
</dbReference>
<name>A0A8A1MGP1_AJECA</name>
<proteinExistence type="predicted"/>
<reference evidence="1" key="1">
    <citation type="submission" date="2021-01" db="EMBL/GenBank/DDBJ databases">
        <title>Chromosome-level genome assembly of a human fungal pathogen reveals clustering of transcriptionally co-regulated genes.</title>
        <authorList>
            <person name="Voorhies M."/>
            <person name="Cohen S."/>
            <person name="Shea T.P."/>
            <person name="Petrus S."/>
            <person name="Munoz J.F."/>
            <person name="Poplawski S."/>
            <person name="Goldman W.E."/>
            <person name="Michael T."/>
            <person name="Cuomo C.A."/>
            <person name="Sil A."/>
            <person name="Beyhan S."/>
        </authorList>
    </citation>
    <scope>NUCLEOTIDE SEQUENCE</scope>
    <source>
        <strain evidence="1">WU24</strain>
    </source>
</reference>
<gene>
    <name evidence="1" type="ORF">I7I51_06627</name>
</gene>
<organism evidence="1 2">
    <name type="scientific">Ajellomyces capsulatus</name>
    <name type="common">Darling's disease fungus</name>
    <name type="synonym">Histoplasma capsulatum</name>
    <dbReference type="NCBI Taxonomy" id="5037"/>
    <lineage>
        <taxon>Eukaryota</taxon>
        <taxon>Fungi</taxon>
        <taxon>Dikarya</taxon>
        <taxon>Ascomycota</taxon>
        <taxon>Pezizomycotina</taxon>
        <taxon>Eurotiomycetes</taxon>
        <taxon>Eurotiomycetidae</taxon>
        <taxon>Onygenales</taxon>
        <taxon>Ajellomycetaceae</taxon>
        <taxon>Histoplasma</taxon>
    </lineage>
</organism>
<evidence type="ECO:0008006" key="3">
    <source>
        <dbReference type="Google" id="ProtNLM"/>
    </source>
</evidence>
<protein>
    <recommendedName>
        <fullName evidence="3">Protein kinase domain-containing protein</fullName>
    </recommendedName>
</protein>
<dbReference type="SUPFAM" id="SSF56112">
    <property type="entry name" value="Protein kinase-like (PK-like)"/>
    <property type="match status" value="1"/>
</dbReference>